<feature type="transmembrane region" description="Helical" evidence="9">
    <location>
        <begin position="278"/>
        <end position="301"/>
    </location>
</feature>
<evidence type="ECO:0000256" key="5">
    <source>
        <dbReference type="ARBA" id="ARBA00022692"/>
    </source>
</evidence>
<gene>
    <name evidence="10" type="primary">tqsA_1</name>
    <name evidence="10" type="ORF">CLLI_25840</name>
</gene>
<accession>A0A2T0B0I6</accession>
<comment type="similarity">
    <text evidence="2">Belongs to the autoinducer-2 exporter (AI-2E) (TC 2.A.86) family.</text>
</comment>
<dbReference type="Proteomes" id="UP000239706">
    <property type="component" value="Unassembled WGS sequence"/>
</dbReference>
<comment type="subcellular location">
    <subcellularLocation>
        <location evidence="1">Cell membrane</location>
        <topology evidence="1">Multi-pass membrane protein</topology>
    </subcellularLocation>
</comment>
<feature type="transmembrane region" description="Helical" evidence="9">
    <location>
        <begin position="252"/>
        <end position="271"/>
    </location>
</feature>
<comment type="caution">
    <text evidence="10">The sequence shown here is derived from an EMBL/GenBank/DDBJ whole genome shotgun (WGS) entry which is preliminary data.</text>
</comment>
<evidence type="ECO:0000256" key="4">
    <source>
        <dbReference type="ARBA" id="ARBA00022475"/>
    </source>
</evidence>
<dbReference type="GO" id="GO:0055085">
    <property type="term" value="P:transmembrane transport"/>
    <property type="evidence" value="ECO:0007669"/>
    <property type="project" value="TreeGrafter"/>
</dbReference>
<evidence type="ECO:0000256" key="3">
    <source>
        <dbReference type="ARBA" id="ARBA00022448"/>
    </source>
</evidence>
<evidence type="ECO:0000256" key="2">
    <source>
        <dbReference type="ARBA" id="ARBA00009773"/>
    </source>
</evidence>
<keyword evidence="4" id="KW-1003">Cell membrane</keyword>
<dbReference type="AlphaFoldDB" id="A0A2T0B0I6"/>
<dbReference type="RefSeq" id="WP_242975607.1">
    <property type="nucleotide sequence ID" value="NZ_PVXO01000069.1"/>
</dbReference>
<name>A0A2T0B0I6_9CLOT</name>
<dbReference type="GO" id="GO:0005886">
    <property type="term" value="C:plasma membrane"/>
    <property type="evidence" value="ECO:0007669"/>
    <property type="project" value="UniProtKB-SubCell"/>
</dbReference>
<evidence type="ECO:0000256" key="1">
    <source>
        <dbReference type="ARBA" id="ARBA00004651"/>
    </source>
</evidence>
<keyword evidence="11" id="KW-1185">Reference proteome</keyword>
<keyword evidence="3" id="KW-0813">Transport</keyword>
<dbReference type="InterPro" id="IPR002549">
    <property type="entry name" value="AI-2E-like"/>
</dbReference>
<keyword evidence="6 9" id="KW-1133">Transmembrane helix</keyword>
<organism evidence="10 11">
    <name type="scientific">Clostridium liquoris</name>
    <dbReference type="NCBI Taxonomy" id="1289519"/>
    <lineage>
        <taxon>Bacteria</taxon>
        <taxon>Bacillati</taxon>
        <taxon>Bacillota</taxon>
        <taxon>Clostridia</taxon>
        <taxon>Eubacteriales</taxon>
        <taxon>Clostridiaceae</taxon>
        <taxon>Clostridium</taxon>
    </lineage>
</organism>
<feature type="transmembrane region" description="Helical" evidence="9">
    <location>
        <begin position="12"/>
        <end position="28"/>
    </location>
</feature>
<evidence type="ECO:0000313" key="11">
    <source>
        <dbReference type="Proteomes" id="UP000239706"/>
    </source>
</evidence>
<feature type="transmembrane region" description="Helical" evidence="9">
    <location>
        <begin position="78"/>
        <end position="99"/>
    </location>
</feature>
<keyword evidence="5 9" id="KW-0812">Transmembrane</keyword>
<feature type="compositionally biased region" description="Basic and acidic residues" evidence="8">
    <location>
        <begin position="370"/>
        <end position="388"/>
    </location>
</feature>
<feature type="transmembrane region" description="Helical" evidence="9">
    <location>
        <begin position="224"/>
        <end position="246"/>
    </location>
</feature>
<feature type="transmembrane region" description="Helical" evidence="9">
    <location>
        <begin position="169"/>
        <end position="188"/>
    </location>
</feature>
<keyword evidence="7 9" id="KW-0472">Membrane</keyword>
<dbReference type="Pfam" id="PF01594">
    <property type="entry name" value="AI-2E_transport"/>
    <property type="match status" value="1"/>
</dbReference>
<sequence>MQIHKNKKIRYFDLIIAIIIIYISIKIIDNYKIIFSILGKLFSIVSPFLFALIIAYILNPIMKLFEKKFKFKRGISILFTYISIVVAIIVFSVCVLPKVTSNILDMLKSIPQFAMIAQEWFNNILNNEVVKSIINTTGNFSIKPDFIISKASSVMATILNTLLSKTLSFTNSFIRWVFGFIISIYVLFDKEKIMQFAKKIIYISLKKKNGDRFIRFFKNIHNMIGVYIGIKAIDSLIIGIIAFVGLSIIRSPYVFLIALVVGVTNMIPYFGPFVGISVGFLINLFFSPLKAFVVLLFLFLLQQFDGWYLDPKLIGNKVGLSPLLIIFAVTLGGGLYGPIGMILAVPIMAVIKIYIDKFLQEYNGNTGDDTMEKENQIEESHKEGSINK</sequence>
<proteinExistence type="inferred from homology"/>
<evidence type="ECO:0000256" key="8">
    <source>
        <dbReference type="SAM" id="MobiDB-lite"/>
    </source>
</evidence>
<dbReference type="PANTHER" id="PTHR21716:SF53">
    <property type="entry name" value="PERMEASE PERM-RELATED"/>
    <property type="match status" value="1"/>
</dbReference>
<feature type="transmembrane region" description="Helical" evidence="9">
    <location>
        <begin position="321"/>
        <end position="351"/>
    </location>
</feature>
<evidence type="ECO:0000256" key="7">
    <source>
        <dbReference type="ARBA" id="ARBA00023136"/>
    </source>
</evidence>
<feature type="transmembrane region" description="Helical" evidence="9">
    <location>
        <begin position="34"/>
        <end position="58"/>
    </location>
</feature>
<protein>
    <submittedName>
        <fullName evidence="10">AI-2 transport protein TqsA</fullName>
    </submittedName>
</protein>
<dbReference type="EMBL" id="PVXO01000069">
    <property type="protein sequence ID" value="PRR77066.1"/>
    <property type="molecule type" value="Genomic_DNA"/>
</dbReference>
<reference evidence="10 11" key="1">
    <citation type="submission" date="2018-03" db="EMBL/GenBank/DDBJ databases">
        <title>Genome sequence of Clostridium liquoris DSM 100320.</title>
        <authorList>
            <person name="Poehlein A."/>
            <person name="Daniel R."/>
        </authorList>
    </citation>
    <scope>NUCLEOTIDE SEQUENCE [LARGE SCALE GENOMIC DNA]</scope>
    <source>
        <strain evidence="10 11">DSM 100320</strain>
    </source>
</reference>
<evidence type="ECO:0000313" key="10">
    <source>
        <dbReference type="EMBL" id="PRR77066.1"/>
    </source>
</evidence>
<dbReference type="PANTHER" id="PTHR21716">
    <property type="entry name" value="TRANSMEMBRANE PROTEIN"/>
    <property type="match status" value="1"/>
</dbReference>
<evidence type="ECO:0000256" key="6">
    <source>
        <dbReference type="ARBA" id="ARBA00022989"/>
    </source>
</evidence>
<feature type="region of interest" description="Disordered" evidence="8">
    <location>
        <begin position="369"/>
        <end position="388"/>
    </location>
</feature>
<evidence type="ECO:0000256" key="9">
    <source>
        <dbReference type="SAM" id="Phobius"/>
    </source>
</evidence>